<reference evidence="1 2" key="1">
    <citation type="journal article" date="2023" name="Int. J. Mol. Sci.">
        <title>De Novo Assembly and Annotation of 11 Diverse Shrub Willow (Salix) Genomes Reveals Novel Gene Organization in Sex-Linked Regions.</title>
        <authorList>
            <person name="Hyden B."/>
            <person name="Feng K."/>
            <person name="Yates T.B."/>
            <person name="Jawdy S."/>
            <person name="Cereghino C."/>
            <person name="Smart L.B."/>
            <person name="Muchero W."/>
        </authorList>
    </citation>
    <scope>NUCLEOTIDE SEQUENCE [LARGE SCALE GENOMIC DNA]</scope>
    <source>
        <tissue evidence="1">Shoot tip</tissue>
    </source>
</reference>
<sequence length="96" mass="10678">MTSPSRPLRAIILFSSSKETSSLKTPGFPPKCVLPNPDRARSLPVTRMYINSLDMLRSMFGNMEGLAPPHSVDLLCGGLELYCCRNLSMQCHCLLY</sequence>
<proteinExistence type="predicted"/>
<organism evidence="1 2">
    <name type="scientific">Salix udensis</name>
    <dbReference type="NCBI Taxonomy" id="889485"/>
    <lineage>
        <taxon>Eukaryota</taxon>
        <taxon>Viridiplantae</taxon>
        <taxon>Streptophyta</taxon>
        <taxon>Embryophyta</taxon>
        <taxon>Tracheophyta</taxon>
        <taxon>Spermatophyta</taxon>
        <taxon>Magnoliopsida</taxon>
        <taxon>eudicotyledons</taxon>
        <taxon>Gunneridae</taxon>
        <taxon>Pentapetalae</taxon>
        <taxon>rosids</taxon>
        <taxon>fabids</taxon>
        <taxon>Malpighiales</taxon>
        <taxon>Salicaceae</taxon>
        <taxon>Saliceae</taxon>
        <taxon>Salix</taxon>
    </lineage>
</organism>
<comment type="caution">
    <text evidence="1">The sequence shown here is derived from an EMBL/GenBank/DDBJ whole genome shotgun (WGS) entry which is preliminary data.</text>
</comment>
<dbReference type="AlphaFoldDB" id="A0AAD6KUE7"/>
<evidence type="ECO:0000313" key="2">
    <source>
        <dbReference type="Proteomes" id="UP001162972"/>
    </source>
</evidence>
<name>A0AAD6KUE7_9ROSI</name>
<protein>
    <submittedName>
        <fullName evidence="1">Uncharacterized protein</fullName>
    </submittedName>
</protein>
<dbReference type="Proteomes" id="UP001162972">
    <property type="component" value="Chromosome 8"/>
</dbReference>
<gene>
    <name evidence="1" type="ORF">OIU84_021314</name>
</gene>
<dbReference type="EMBL" id="JAPFFJ010000004">
    <property type="protein sequence ID" value="KAJ6429879.1"/>
    <property type="molecule type" value="Genomic_DNA"/>
</dbReference>
<keyword evidence="2" id="KW-1185">Reference proteome</keyword>
<accession>A0AAD6KUE7</accession>
<evidence type="ECO:0000313" key="1">
    <source>
        <dbReference type="EMBL" id="KAJ6429879.1"/>
    </source>
</evidence>